<dbReference type="Pfam" id="PF03354">
    <property type="entry name" value="TerL_ATPase"/>
    <property type="match status" value="1"/>
</dbReference>
<dbReference type="Proteomes" id="UP000054911">
    <property type="component" value="Unassembled WGS sequence"/>
</dbReference>
<organism evidence="3 4">
    <name type="scientific">Caballeronia pedi</name>
    <dbReference type="NCBI Taxonomy" id="1777141"/>
    <lineage>
        <taxon>Bacteria</taxon>
        <taxon>Pseudomonadati</taxon>
        <taxon>Pseudomonadota</taxon>
        <taxon>Betaproteobacteria</taxon>
        <taxon>Burkholderiales</taxon>
        <taxon>Burkholderiaceae</taxon>
        <taxon>Caballeronia</taxon>
    </lineage>
</organism>
<dbReference type="PANTHER" id="PTHR41287">
    <property type="match status" value="1"/>
</dbReference>
<proteinExistence type="predicted"/>
<sequence length="613" mass="68578">MTTKTRPKPTSEPTGPVADPVTQFAKDVHSGAIVAGPDVRAACRRHLHDLRHGKARGLKWDLPAAMRVINFYPDVLRLNGGEFEGVSFGLLPWEAFIVGSLFGWKRRDGSRRFREAYVESGKGSGKSPLAAGIGLYMLVADGEERAEVYAAATKKEQAQILFRDAVAMVDLSPTLSSRITKSGRAERTFNLAYIHKASFFRTIASDTTGQSGPRPHCALIDEIHEHKDRTVIDMMQAGKKGRRQPLIFMITNSGSDRTSLCFEKHEYGQKVAAQQLADDAFFAFICSLDEGEDPFEDEACWVKANPSLGQTIQHSYLDEQVRQARGMPSLESTVRRLNFCQWVDADDPWITTDVWKSCEVGAPLAVHEVIADTDSDAMPATWKATVERALAERDAMLERMKGREVFGGLDLSGTRDLTAFAAACKQDDGSVDAFVEFWTPGDTLAERARLDNVPYTVWSKAGFMHAREGSIVRYRDVVQRFVELHEQLNIARIAFDTYRMKDFEQALEEARLVLKLVPHGQGFTRAAESGLWMPRSIEILEQLVFDQTLRVAYNPCLRWNVLNAEVKADAKNNRVFHKARQQKRIDGLVALTMAIALAGATERQPEYQMLFIG</sequence>
<dbReference type="Gene3D" id="3.40.50.300">
    <property type="entry name" value="P-loop containing nucleotide triphosphate hydrolases"/>
    <property type="match status" value="1"/>
</dbReference>
<reference evidence="3" key="1">
    <citation type="submission" date="2016-01" db="EMBL/GenBank/DDBJ databases">
        <authorList>
            <person name="Peeters C."/>
        </authorList>
    </citation>
    <scope>NUCLEOTIDE SEQUENCE [LARGE SCALE GENOMIC DNA]</scope>
    <source>
        <strain evidence="3">LMG 29323</strain>
    </source>
</reference>
<dbReference type="PANTHER" id="PTHR41287:SF1">
    <property type="entry name" value="PROTEIN YMFN"/>
    <property type="match status" value="1"/>
</dbReference>
<dbReference type="Pfam" id="PF20441">
    <property type="entry name" value="TerL_nuclease"/>
    <property type="match status" value="2"/>
</dbReference>
<dbReference type="EMBL" id="FCOE02000008">
    <property type="protein sequence ID" value="SAK63524.1"/>
    <property type="molecule type" value="Genomic_DNA"/>
</dbReference>
<dbReference type="Gene3D" id="3.30.420.240">
    <property type="match status" value="1"/>
</dbReference>
<accession>A0A158B0B6</accession>
<comment type="caution">
    <text evidence="3">The sequence shown here is derived from an EMBL/GenBank/DDBJ whole genome shotgun (WGS) entry which is preliminary data.</text>
</comment>
<dbReference type="InterPro" id="IPR046461">
    <property type="entry name" value="TerL_ATPase"/>
</dbReference>
<dbReference type="GO" id="GO:0004519">
    <property type="term" value="F:endonuclease activity"/>
    <property type="evidence" value="ECO:0007669"/>
    <property type="project" value="InterPro"/>
</dbReference>
<feature type="domain" description="Terminase large subunit-like endonuclease" evidence="2">
    <location>
        <begin position="398"/>
        <end position="601"/>
    </location>
</feature>
<evidence type="ECO:0000313" key="3">
    <source>
        <dbReference type="EMBL" id="SAK63524.1"/>
    </source>
</evidence>
<dbReference type="AlphaFoldDB" id="A0A158B0B6"/>
<dbReference type="InterPro" id="IPR005021">
    <property type="entry name" value="Terminase_largesu-like"/>
</dbReference>
<name>A0A158B0B6_9BURK</name>
<feature type="domain" description="Terminase large subunit-like endonuclease" evidence="2">
    <location>
        <begin position="277"/>
        <end position="360"/>
    </location>
</feature>
<dbReference type="OrthoDB" id="9760250at2"/>
<gene>
    <name evidence="3" type="ORF">AWB80_02877</name>
</gene>
<evidence type="ECO:0000259" key="1">
    <source>
        <dbReference type="Pfam" id="PF03354"/>
    </source>
</evidence>
<dbReference type="InterPro" id="IPR027417">
    <property type="entry name" value="P-loop_NTPase"/>
</dbReference>
<keyword evidence="4" id="KW-1185">Reference proteome</keyword>
<dbReference type="InterPro" id="IPR046462">
    <property type="entry name" value="TerL_nuclease"/>
</dbReference>
<dbReference type="STRING" id="1777141.AWB80_02877"/>
<protein>
    <submittedName>
        <fullName evidence="3">Phage terminase</fullName>
    </submittedName>
</protein>
<feature type="domain" description="Terminase large subunit-like ATPase" evidence="1">
    <location>
        <begin position="92"/>
        <end position="268"/>
    </location>
</feature>
<evidence type="ECO:0000259" key="2">
    <source>
        <dbReference type="Pfam" id="PF20441"/>
    </source>
</evidence>
<evidence type="ECO:0000313" key="4">
    <source>
        <dbReference type="Proteomes" id="UP000054911"/>
    </source>
</evidence>